<name>A0A1I7TKF6_9PELO</name>
<dbReference type="AlphaFoldDB" id="A0A1I7TKF6"/>
<reference evidence="3" key="1">
    <citation type="submission" date="2016-11" db="UniProtKB">
        <authorList>
            <consortium name="WormBaseParasite"/>
        </authorList>
    </citation>
    <scope>IDENTIFICATION</scope>
</reference>
<feature type="compositionally biased region" description="Basic and acidic residues" evidence="1">
    <location>
        <begin position="27"/>
        <end position="36"/>
    </location>
</feature>
<evidence type="ECO:0000313" key="3">
    <source>
        <dbReference type="WBParaSite" id="Csp11.Scaffold627.g6793.t1"/>
    </source>
</evidence>
<evidence type="ECO:0000256" key="1">
    <source>
        <dbReference type="SAM" id="MobiDB-lite"/>
    </source>
</evidence>
<accession>A0A1I7TKF6</accession>
<evidence type="ECO:0000313" key="2">
    <source>
        <dbReference type="Proteomes" id="UP000095282"/>
    </source>
</evidence>
<organism evidence="2 3">
    <name type="scientific">Caenorhabditis tropicalis</name>
    <dbReference type="NCBI Taxonomy" id="1561998"/>
    <lineage>
        <taxon>Eukaryota</taxon>
        <taxon>Metazoa</taxon>
        <taxon>Ecdysozoa</taxon>
        <taxon>Nematoda</taxon>
        <taxon>Chromadorea</taxon>
        <taxon>Rhabditida</taxon>
        <taxon>Rhabditina</taxon>
        <taxon>Rhabditomorpha</taxon>
        <taxon>Rhabditoidea</taxon>
        <taxon>Rhabditidae</taxon>
        <taxon>Peloderinae</taxon>
        <taxon>Caenorhabditis</taxon>
    </lineage>
</organism>
<proteinExistence type="predicted"/>
<feature type="region of interest" description="Disordered" evidence="1">
    <location>
        <begin position="27"/>
        <end position="67"/>
    </location>
</feature>
<feature type="compositionally biased region" description="Polar residues" evidence="1">
    <location>
        <begin position="37"/>
        <end position="61"/>
    </location>
</feature>
<keyword evidence="2" id="KW-1185">Reference proteome</keyword>
<protein>
    <submittedName>
        <fullName evidence="3">Lipoprotein</fullName>
    </submittedName>
</protein>
<dbReference type="Proteomes" id="UP000095282">
    <property type="component" value="Unplaced"/>
</dbReference>
<dbReference type="WBParaSite" id="Csp11.Scaffold627.g6793.t1">
    <property type="protein sequence ID" value="Csp11.Scaffold627.g6793.t1"/>
    <property type="gene ID" value="Csp11.Scaffold627.g6793"/>
</dbReference>
<sequence>MKLFKEPSKLFDNANGLFDDQKEMRLRKLNKGKEENSNAVKSSASKTQQHSSNGKTESPSTDGKKKN</sequence>